<dbReference type="GO" id="GO:0005524">
    <property type="term" value="F:ATP binding"/>
    <property type="evidence" value="ECO:0007669"/>
    <property type="project" value="UniProtKB-KW"/>
</dbReference>
<dbReference type="CDD" id="cd01171">
    <property type="entry name" value="YXKO-related"/>
    <property type="match status" value="1"/>
</dbReference>
<dbReference type="NCBIfam" id="TIGR00196">
    <property type="entry name" value="yjeF_cterm"/>
    <property type="match status" value="1"/>
</dbReference>
<keyword evidence="1" id="KW-0547">Nucleotide-binding</keyword>
<keyword evidence="5" id="KW-0456">Lyase</keyword>
<dbReference type="InterPro" id="IPR017953">
    <property type="entry name" value="Carbohydrate_kinase_pred_CS"/>
</dbReference>
<protein>
    <recommendedName>
        <fullName evidence="6">YjeF C-terminal domain-containing protein</fullName>
    </recommendedName>
</protein>
<comment type="caution">
    <text evidence="7">The sequence shown here is derived from an EMBL/GenBank/DDBJ whole genome shotgun (WGS) entry which is preliminary data.</text>
</comment>
<reference evidence="7" key="1">
    <citation type="journal article" date="2015" name="Nature">
        <title>Complex archaea that bridge the gap between prokaryotes and eukaryotes.</title>
        <authorList>
            <person name="Spang A."/>
            <person name="Saw J.H."/>
            <person name="Jorgensen S.L."/>
            <person name="Zaremba-Niedzwiedzka K."/>
            <person name="Martijn J."/>
            <person name="Lind A.E."/>
            <person name="van Eijk R."/>
            <person name="Schleper C."/>
            <person name="Guy L."/>
            <person name="Ettema T.J."/>
        </authorList>
    </citation>
    <scope>NUCLEOTIDE SEQUENCE</scope>
</reference>
<dbReference type="EMBL" id="LAZR01000238">
    <property type="protein sequence ID" value="KKN80047.1"/>
    <property type="molecule type" value="Genomic_DNA"/>
</dbReference>
<dbReference type="InterPro" id="IPR000631">
    <property type="entry name" value="CARKD"/>
</dbReference>
<dbReference type="SUPFAM" id="SSF53613">
    <property type="entry name" value="Ribokinase-like"/>
    <property type="match status" value="1"/>
</dbReference>
<dbReference type="Gene3D" id="3.40.1190.20">
    <property type="match status" value="1"/>
</dbReference>
<dbReference type="HAMAP" id="MF_01965">
    <property type="entry name" value="NADHX_dehydratase"/>
    <property type="match status" value="1"/>
</dbReference>
<evidence type="ECO:0000313" key="7">
    <source>
        <dbReference type="EMBL" id="KKN80047.1"/>
    </source>
</evidence>
<evidence type="ECO:0000256" key="3">
    <source>
        <dbReference type="ARBA" id="ARBA00022857"/>
    </source>
</evidence>
<dbReference type="InterPro" id="IPR029056">
    <property type="entry name" value="Ribokinase-like"/>
</dbReference>
<dbReference type="Pfam" id="PF01256">
    <property type="entry name" value="Carb_kinase"/>
    <property type="match status" value="1"/>
</dbReference>
<evidence type="ECO:0000256" key="1">
    <source>
        <dbReference type="ARBA" id="ARBA00022741"/>
    </source>
</evidence>
<dbReference type="PANTHER" id="PTHR12592">
    <property type="entry name" value="ATP-DEPENDENT (S)-NAD(P)H-HYDRATE DEHYDRATASE FAMILY MEMBER"/>
    <property type="match status" value="1"/>
</dbReference>
<keyword evidence="2" id="KW-0067">ATP-binding</keyword>
<dbReference type="PROSITE" id="PS51383">
    <property type="entry name" value="YJEF_C_3"/>
    <property type="match status" value="1"/>
</dbReference>
<dbReference type="PROSITE" id="PS01050">
    <property type="entry name" value="YJEF_C_2"/>
    <property type="match status" value="1"/>
</dbReference>
<keyword evidence="3" id="KW-0521">NADP</keyword>
<gene>
    <name evidence="7" type="ORF">LCGC14_0334310</name>
</gene>
<organism evidence="7">
    <name type="scientific">marine sediment metagenome</name>
    <dbReference type="NCBI Taxonomy" id="412755"/>
    <lineage>
        <taxon>unclassified sequences</taxon>
        <taxon>metagenomes</taxon>
        <taxon>ecological metagenomes</taxon>
    </lineage>
</organism>
<evidence type="ECO:0000256" key="4">
    <source>
        <dbReference type="ARBA" id="ARBA00023027"/>
    </source>
</evidence>
<evidence type="ECO:0000256" key="5">
    <source>
        <dbReference type="ARBA" id="ARBA00023239"/>
    </source>
</evidence>
<proteinExistence type="inferred from homology"/>
<dbReference type="AlphaFoldDB" id="A0A0F9TYJ6"/>
<accession>A0A0F9TYJ6</accession>
<evidence type="ECO:0000256" key="2">
    <source>
        <dbReference type="ARBA" id="ARBA00022840"/>
    </source>
</evidence>
<dbReference type="PANTHER" id="PTHR12592:SF0">
    <property type="entry name" value="ATP-DEPENDENT (S)-NAD(P)H-HYDRATE DEHYDRATASE"/>
    <property type="match status" value="1"/>
</dbReference>
<dbReference type="GO" id="GO:0052855">
    <property type="term" value="F:ADP-dependent NAD(P)H-hydrate dehydratase activity"/>
    <property type="evidence" value="ECO:0007669"/>
    <property type="project" value="TreeGrafter"/>
</dbReference>
<evidence type="ECO:0000259" key="6">
    <source>
        <dbReference type="PROSITE" id="PS51383"/>
    </source>
</evidence>
<keyword evidence="4" id="KW-0520">NAD</keyword>
<dbReference type="GO" id="GO:0052856">
    <property type="term" value="F:NAD(P)HX epimerase activity"/>
    <property type="evidence" value="ECO:0007669"/>
    <property type="project" value="TreeGrafter"/>
</dbReference>
<dbReference type="GO" id="GO:0110051">
    <property type="term" value="P:metabolite repair"/>
    <property type="evidence" value="ECO:0007669"/>
    <property type="project" value="TreeGrafter"/>
</dbReference>
<feature type="domain" description="YjeF C-terminal" evidence="6">
    <location>
        <begin position="6"/>
        <end position="284"/>
    </location>
</feature>
<name>A0A0F9TYJ6_9ZZZZ</name>
<sequence length="286" mass="30181">MKPSRIVRETIDIEVLDKQQGHKYEHGHALVVSGASGRTGASRLAAKAALRIGAGAVTLAVPPTAQLEVSMHITALMQQRVSDADTLRGILSDDRISSVCIGPGLGVDAPHPELVQAVLESGKQCVLDADALTILAQNEPLKKLLGPHCVLTPHAGEFQRLFGRGNHAAHAMSESDDKAHICLASARKAGAIVLYKGAITAIAHPDGRMAMHHALRERAAPWLATAGAGDVLAGMIAGLIARSIEPFTAAQYATWLHVEAARSFGPGLIAEDLTEELPKVFRELGL</sequence>